<comment type="caution">
    <text evidence="3">The sequence shown here is derived from an EMBL/GenBank/DDBJ whole genome shotgun (WGS) entry which is preliminary data.</text>
</comment>
<dbReference type="InterPro" id="IPR027417">
    <property type="entry name" value="P-loop_NTPase"/>
</dbReference>
<dbReference type="InterPro" id="IPR011990">
    <property type="entry name" value="TPR-like_helical_dom_sf"/>
</dbReference>
<accession>A0ABR4PU81</accession>
<sequence>MSTKALPWQENVEEELSEKAGSQYADEGHASEDDRSSFLLIKTDSSLQFNDEPEDIDSLRQAGDDSGLTSHGSFSNPSDLYNDEWGFIRRPQYYGHDRDPVLQKFLRKLYLNFTSSTDGRAGPVVPIHMNPPTPLNKNFFGRDHALAMIKAELCPKNSIKPADGKGVSYPLTFAICAPGGMGKTQVAIQFAHLHRKDFDIILWVNAASTNEMAQGFQRIALLLDLVPETSVDANDLLYTREMVKRWLVNPRGRENDNERKPHKIASWLLIYDGIQDPDILNDYWPYDGPGSILITSRNPFSWTKSLPLQPFSSEEAISFLLRLTGRELSEVNKDSLLSVSKRLGGLPLALTQMASIIVMKQLSFKQFLDSYNEREGQRELLQFQIELKSLSYQHTVASVWAFENLKHGRQLLNVLSMIDPDSIPERILTSTMREINLPGYPKTVEEYERARGELLACSLVTGNKHEHKLSIHRLVQDVTRARMGHGEFRQTLVACVDLIASIWPFESFAWRHGIARWSSCEELFPHIASLKDLFPTVLASSGTSNDYHLARLLTDAGWYLHERGQPIESNLFNNMAQSICESLKLRLYEKTNNSYEHDVTHVELDYTLAEIYHNRGCTASEANDAIEAMKNFQIFHNMMQDKLGKRPQRTDMRLGIACNELGNAYMLEEDWVEGEKYFRRSINLLQELDDFEPVSISLPMVNLGYAFWLQGKLAEATEVLEKGVDERKARYGIDDRISFISGRFYHALGNVAYDQGFLEKSLNYHHKALLHYKSTLGNNHHRTASVFVKVAEHNMRAHQYDTAIALLDHALKVYSMSNIYVPEKTRALFKKSRALRCLHLLEESEKELQTCFRVYLELIEDKNTTLKRQQVPKGRPEDLIDGDFDNLVAFWSK</sequence>
<protein>
    <submittedName>
        <fullName evidence="3">Tetratricopeptide repeat domain-containing protein</fullName>
    </submittedName>
</protein>
<dbReference type="PANTHER" id="PTHR35205">
    <property type="entry name" value="NB-ARC AND TPR DOMAIN PROTEIN"/>
    <property type="match status" value="1"/>
</dbReference>
<evidence type="ECO:0000313" key="4">
    <source>
        <dbReference type="Proteomes" id="UP001629113"/>
    </source>
</evidence>
<feature type="domain" description="DUF7779" evidence="2">
    <location>
        <begin position="400"/>
        <end position="487"/>
    </location>
</feature>
<dbReference type="EMBL" id="JBFCZG010000001">
    <property type="protein sequence ID" value="KAL3426806.1"/>
    <property type="molecule type" value="Genomic_DNA"/>
</dbReference>
<dbReference type="SMART" id="SM00028">
    <property type="entry name" value="TPR"/>
    <property type="match status" value="4"/>
</dbReference>
<dbReference type="Proteomes" id="UP001629113">
    <property type="component" value="Unassembled WGS sequence"/>
</dbReference>
<evidence type="ECO:0000313" key="3">
    <source>
        <dbReference type="EMBL" id="KAL3426806.1"/>
    </source>
</evidence>
<dbReference type="InterPro" id="IPR056681">
    <property type="entry name" value="DUF7779"/>
</dbReference>
<feature type="compositionally biased region" description="Basic and acidic residues" evidence="1">
    <location>
        <begin position="26"/>
        <end position="36"/>
    </location>
</feature>
<dbReference type="InterPro" id="IPR019734">
    <property type="entry name" value="TPR_rpt"/>
</dbReference>
<feature type="region of interest" description="Disordered" evidence="1">
    <location>
        <begin position="1"/>
        <end position="36"/>
    </location>
</feature>
<dbReference type="Pfam" id="PF13424">
    <property type="entry name" value="TPR_12"/>
    <property type="match status" value="1"/>
</dbReference>
<dbReference type="SUPFAM" id="SSF52540">
    <property type="entry name" value="P-loop containing nucleoside triphosphate hydrolases"/>
    <property type="match status" value="1"/>
</dbReference>
<name>A0ABR4PU81_9HELO</name>
<gene>
    <name evidence="3" type="ORF">PVAG01_00315</name>
</gene>
<dbReference type="PANTHER" id="PTHR35205:SF1">
    <property type="entry name" value="ZU5 DOMAIN-CONTAINING PROTEIN"/>
    <property type="match status" value="1"/>
</dbReference>
<dbReference type="Gene3D" id="3.40.50.300">
    <property type="entry name" value="P-loop containing nucleotide triphosphate hydrolases"/>
    <property type="match status" value="1"/>
</dbReference>
<feature type="region of interest" description="Disordered" evidence="1">
    <location>
        <begin position="56"/>
        <end position="75"/>
    </location>
</feature>
<keyword evidence="4" id="KW-1185">Reference proteome</keyword>
<proteinExistence type="predicted"/>
<evidence type="ECO:0000259" key="2">
    <source>
        <dbReference type="Pfam" id="PF25000"/>
    </source>
</evidence>
<reference evidence="3 4" key="1">
    <citation type="submission" date="2024-06" db="EMBL/GenBank/DDBJ databases">
        <title>Complete genome of Phlyctema vagabunda strain 19-DSS-EL-015.</title>
        <authorList>
            <person name="Fiorenzani C."/>
        </authorList>
    </citation>
    <scope>NUCLEOTIDE SEQUENCE [LARGE SCALE GENOMIC DNA]</scope>
    <source>
        <strain evidence="3 4">19-DSS-EL-015</strain>
    </source>
</reference>
<dbReference type="SUPFAM" id="SSF48452">
    <property type="entry name" value="TPR-like"/>
    <property type="match status" value="2"/>
</dbReference>
<dbReference type="Pfam" id="PF25000">
    <property type="entry name" value="DUF7779"/>
    <property type="match status" value="1"/>
</dbReference>
<dbReference type="Gene3D" id="1.25.40.10">
    <property type="entry name" value="Tetratricopeptide repeat domain"/>
    <property type="match status" value="2"/>
</dbReference>
<evidence type="ECO:0000256" key="1">
    <source>
        <dbReference type="SAM" id="MobiDB-lite"/>
    </source>
</evidence>
<organism evidence="3 4">
    <name type="scientific">Phlyctema vagabunda</name>
    <dbReference type="NCBI Taxonomy" id="108571"/>
    <lineage>
        <taxon>Eukaryota</taxon>
        <taxon>Fungi</taxon>
        <taxon>Dikarya</taxon>
        <taxon>Ascomycota</taxon>
        <taxon>Pezizomycotina</taxon>
        <taxon>Leotiomycetes</taxon>
        <taxon>Helotiales</taxon>
        <taxon>Dermateaceae</taxon>
        <taxon>Phlyctema</taxon>
    </lineage>
</organism>